<evidence type="ECO:0000313" key="11">
    <source>
        <dbReference type="Ensembl" id="ENSPNAP00000057903.1"/>
    </source>
</evidence>
<dbReference type="PIRSF" id="PIRSF006060">
    <property type="entry name" value="AA_transporter"/>
    <property type="match status" value="1"/>
</dbReference>
<evidence type="ECO:0000256" key="7">
    <source>
        <dbReference type="ARBA" id="ARBA00022989"/>
    </source>
</evidence>
<feature type="transmembrane region" description="Helical" evidence="10">
    <location>
        <begin position="194"/>
        <end position="215"/>
    </location>
</feature>
<feature type="transmembrane region" description="Helical" evidence="10">
    <location>
        <begin position="504"/>
        <end position="522"/>
    </location>
</feature>
<feature type="transmembrane region" description="Helical" evidence="10">
    <location>
        <begin position="392"/>
        <end position="410"/>
    </location>
</feature>
<dbReference type="GO" id="GO:0005886">
    <property type="term" value="C:plasma membrane"/>
    <property type="evidence" value="ECO:0007669"/>
    <property type="project" value="UniProtKB-SubCell"/>
</dbReference>
<evidence type="ECO:0000256" key="6">
    <source>
        <dbReference type="ARBA" id="ARBA00022970"/>
    </source>
</evidence>
<evidence type="ECO:0000256" key="3">
    <source>
        <dbReference type="ARBA" id="ARBA00022448"/>
    </source>
</evidence>
<evidence type="ECO:0000256" key="5">
    <source>
        <dbReference type="ARBA" id="ARBA00022692"/>
    </source>
</evidence>
<feature type="transmembrane region" description="Helical" evidence="10">
    <location>
        <begin position="44"/>
        <end position="62"/>
    </location>
</feature>
<dbReference type="InterPro" id="IPR050598">
    <property type="entry name" value="AminoAcid_Transporter"/>
</dbReference>
<accession>A0AAR2K0R9</accession>
<dbReference type="Gene3D" id="1.20.1740.10">
    <property type="entry name" value="Amino acid/polyamine transporter I"/>
    <property type="match status" value="1"/>
</dbReference>
<feature type="transmembrane region" description="Helical" evidence="10">
    <location>
        <begin position="315"/>
        <end position="341"/>
    </location>
</feature>
<evidence type="ECO:0000313" key="12">
    <source>
        <dbReference type="Proteomes" id="UP001501920"/>
    </source>
</evidence>
<protein>
    <recommendedName>
        <fullName evidence="13">Solute carrier family 7 member 7</fullName>
    </recommendedName>
</protein>
<evidence type="ECO:0000256" key="1">
    <source>
        <dbReference type="ARBA" id="ARBA00004651"/>
    </source>
</evidence>
<feature type="transmembrane region" description="Helical" evidence="10">
    <location>
        <begin position="361"/>
        <end position="380"/>
    </location>
</feature>
<feature type="transmembrane region" description="Helical" evidence="10">
    <location>
        <begin position="161"/>
        <end position="182"/>
    </location>
</feature>
<dbReference type="Ensembl" id="ENSPNAT00000083028.1">
    <property type="protein sequence ID" value="ENSPNAP00000057903.1"/>
    <property type="gene ID" value="ENSPNAG00000011946.2"/>
</dbReference>
<dbReference type="FunFam" id="1.20.1740.10:FF:000003">
    <property type="entry name" value="Y+L amino acid transporter 1 isoform X1"/>
    <property type="match status" value="1"/>
</dbReference>
<gene>
    <name evidence="11" type="primary">SLC7A7</name>
</gene>
<comment type="similarity">
    <text evidence="2">Belongs to the amino acid-polyamine-organocation (APC) superfamily. L-type amino acid transporter (LAT) (TC 2.A.3.8) family.</text>
</comment>
<keyword evidence="3" id="KW-0813">Transport</keyword>
<keyword evidence="12" id="KW-1185">Reference proteome</keyword>
<feature type="transmembrane region" description="Helical" evidence="10">
    <location>
        <begin position="108"/>
        <end position="126"/>
    </location>
</feature>
<feature type="transmembrane region" description="Helical" evidence="10">
    <location>
        <begin position="448"/>
        <end position="468"/>
    </location>
</feature>
<evidence type="ECO:0008006" key="13">
    <source>
        <dbReference type="Google" id="ProtNLM"/>
    </source>
</evidence>
<evidence type="ECO:0000256" key="4">
    <source>
        <dbReference type="ARBA" id="ARBA00022475"/>
    </source>
</evidence>
<dbReference type="Proteomes" id="UP001501920">
    <property type="component" value="Chromosome 2"/>
</dbReference>
<dbReference type="AlphaFoldDB" id="A0AAR2K0R9"/>
<feature type="compositionally biased region" description="Polar residues" evidence="9">
    <location>
        <begin position="16"/>
        <end position="28"/>
    </location>
</feature>
<evidence type="ECO:0000256" key="2">
    <source>
        <dbReference type="ARBA" id="ARBA00007040"/>
    </source>
</evidence>
<reference evidence="11 12" key="1">
    <citation type="submission" date="2020-10" db="EMBL/GenBank/DDBJ databases">
        <title>Pygocentrus nattereri (red-bellied piranha) genome, fPygNat1, primary haplotype.</title>
        <authorList>
            <person name="Myers G."/>
            <person name="Meyer A."/>
            <person name="Karagic N."/>
            <person name="Pippel M."/>
            <person name="Winkler S."/>
            <person name="Tracey A."/>
            <person name="Wood J."/>
            <person name="Formenti G."/>
            <person name="Howe K."/>
            <person name="Fedrigo O."/>
            <person name="Jarvis E.D."/>
        </authorList>
    </citation>
    <scope>NUCLEOTIDE SEQUENCE [LARGE SCALE GENOMIC DNA]</scope>
</reference>
<sequence>LAGSNSNKLYSPAPMQESSTEVSNGKLKSSGSEESIKLKKEISLLNGVCLIVGNMIGSGIFVSPKGVLMYSSSYGLSLVVWTIGGIFSVFGALCYAELGTTITKSGASYAYILEAFGGFLAFIRLWTSLLIIEPTSQAVIAITFSNYMVQPIFPTCVAPYVANRLLAAACICLLTFVNCAYVKWGTRVQDFFTYAKVIALIAVIITGLVKIFQGYTQNFEELFHGSSHDPGDVALALYSALFSYSGWDTLNFVTEEIKNPERNLPLSIAISMPIVTVIYILTNVAYYTILPIPAILDSDAVAVTFADRVFGVFNWTIPLAVALSCFGGLNASILAASRLFFVGSREGHLPEYLSMIHVSRFTPIPALLFNGAMALVYLCVEDIFKLINYYSFSYWFFVGLSILGQLYLRWKQPDRPRPLKLSIVFPITFCFCTIFLVVVPLYSDTINSLIGIGIALSGVPVYFLCCYTPAMRRPLWLRKFIGEIALSYCSLSPAPLFVSCFQGLYLITINPFFFLMHIFSIIRYADSEGLLLCADRDGYR</sequence>
<evidence type="ECO:0000256" key="8">
    <source>
        <dbReference type="ARBA" id="ARBA00023136"/>
    </source>
</evidence>
<keyword evidence="6" id="KW-0029">Amino-acid transport</keyword>
<name>A0AAR2K0R9_PYGNA</name>
<dbReference type="GO" id="GO:0015174">
    <property type="term" value="F:basic amino acid transmembrane transporter activity"/>
    <property type="evidence" value="ECO:0007669"/>
    <property type="project" value="TreeGrafter"/>
</dbReference>
<evidence type="ECO:0000256" key="9">
    <source>
        <dbReference type="SAM" id="MobiDB-lite"/>
    </source>
</evidence>
<comment type="subcellular location">
    <subcellularLocation>
        <location evidence="1">Cell membrane</location>
        <topology evidence="1">Multi-pass membrane protein</topology>
    </subcellularLocation>
</comment>
<organism evidence="11 12">
    <name type="scientific">Pygocentrus nattereri</name>
    <name type="common">Red-bellied piranha</name>
    <dbReference type="NCBI Taxonomy" id="42514"/>
    <lineage>
        <taxon>Eukaryota</taxon>
        <taxon>Metazoa</taxon>
        <taxon>Chordata</taxon>
        <taxon>Craniata</taxon>
        <taxon>Vertebrata</taxon>
        <taxon>Euteleostomi</taxon>
        <taxon>Actinopterygii</taxon>
        <taxon>Neopterygii</taxon>
        <taxon>Teleostei</taxon>
        <taxon>Ostariophysi</taxon>
        <taxon>Characiformes</taxon>
        <taxon>Characoidei</taxon>
        <taxon>Pygocentrus</taxon>
    </lineage>
</organism>
<feature type="transmembrane region" description="Helical" evidence="10">
    <location>
        <begin position="422"/>
        <end position="442"/>
    </location>
</feature>
<evidence type="ECO:0000256" key="10">
    <source>
        <dbReference type="SAM" id="Phobius"/>
    </source>
</evidence>
<feature type="region of interest" description="Disordered" evidence="9">
    <location>
        <begin position="1"/>
        <end position="28"/>
    </location>
</feature>
<reference evidence="11" key="3">
    <citation type="submission" date="2025-09" db="UniProtKB">
        <authorList>
            <consortium name="Ensembl"/>
        </authorList>
    </citation>
    <scope>IDENTIFICATION</scope>
</reference>
<keyword evidence="7 10" id="KW-1133">Transmembrane helix</keyword>
<dbReference type="GeneTree" id="ENSGT00940000160134"/>
<keyword evidence="5 10" id="KW-0812">Transmembrane</keyword>
<reference evidence="11" key="2">
    <citation type="submission" date="2025-08" db="UniProtKB">
        <authorList>
            <consortium name="Ensembl"/>
        </authorList>
    </citation>
    <scope>IDENTIFICATION</scope>
</reference>
<proteinExistence type="inferred from homology"/>
<feature type="transmembrane region" description="Helical" evidence="10">
    <location>
        <begin position="74"/>
        <end position="96"/>
    </location>
</feature>
<dbReference type="PANTHER" id="PTHR11785:SF303">
    <property type="entry name" value="Y+L AMINO ACID TRANSPORTER 1"/>
    <property type="match status" value="1"/>
</dbReference>
<keyword evidence="8 10" id="KW-0472">Membrane</keyword>
<keyword evidence="4" id="KW-1003">Cell membrane</keyword>
<dbReference type="InterPro" id="IPR002293">
    <property type="entry name" value="AA/rel_permease1"/>
</dbReference>
<dbReference type="Pfam" id="PF13520">
    <property type="entry name" value="AA_permease_2"/>
    <property type="match status" value="1"/>
</dbReference>
<feature type="transmembrane region" description="Helical" evidence="10">
    <location>
        <begin position="266"/>
        <end position="289"/>
    </location>
</feature>
<dbReference type="GO" id="GO:0000821">
    <property type="term" value="P:regulation of arginine metabolic process"/>
    <property type="evidence" value="ECO:0007669"/>
    <property type="project" value="TreeGrafter"/>
</dbReference>
<dbReference type="GO" id="GO:0015179">
    <property type="term" value="F:L-amino acid transmembrane transporter activity"/>
    <property type="evidence" value="ECO:0007669"/>
    <property type="project" value="TreeGrafter"/>
</dbReference>
<dbReference type="PANTHER" id="PTHR11785">
    <property type="entry name" value="AMINO ACID TRANSPORTER"/>
    <property type="match status" value="1"/>
</dbReference>